<dbReference type="EMBL" id="JAAWWB010000008">
    <property type="protein sequence ID" value="KAG6778343.1"/>
    <property type="molecule type" value="Genomic_DNA"/>
</dbReference>
<feature type="compositionally biased region" description="Basic and acidic residues" evidence="2">
    <location>
        <begin position="1"/>
        <end position="12"/>
    </location>
</feature>
<feature type="region of interest" description="Disordered" evidence="2">
    <location>
        <begin position="319"/>
        <end position="359"/>
    </location>
</feature>
<accession>A0A8X7ZWB5</accession>
<comment type="caution">
    <text evidence="3">The sequence shown here is derived from an EMBL/GenBank/DDBJ whole genome shotgun (WGS) entry which is preliminary data.</text>
</comment>
<comment type="similarity">
    <text evidence="1">Belongs to the YTHDF family.</text>
</comment>
<feature type="compositionally biased region" description="Polar residues" evidence="2">
    <location>
        <begin position="456"/>
        <end position="495"/>
    </location>
</feature>
<dbReference type="InterPro" id="IPR045168">
    <property type="entry name" value="YTH_prot"/>
</dbReference>
<comment type="function">
    <text evidence="1">Specifically recognizes and binds N6-methyladenosine (m6A)-containing RNAs, and regulates mRNA stability. M6A is a modification present at internal sites of mRNAs and some non-coding RNAs and plays a role in mRNA stability and processing.</text>
</comment>
<feature type="region of interest" description="Disordered" evidence="2">
    <location>
        <begin position="1"/>
        <end position="73"/>
    </location>
</feature>
<proteinExistence type="inferred from homology"/>
<dbReference type="PANTHER" id="PTHR12357:SF95">
    <property type="entry name" value="YTH DOMAIN-CONTAINING FAMILY PROTEIN"/>
    <property type="match status" value="1"/>
</dbReference>
<dbReference type="OrthoDB" id="842156at2759"/>
<dbReference type="GO" id="GO:0003729">
    <property type="term" value="F:mRNA binding"/>
    <property type="evidence" value="ECO:0007669"/>
    <property type="project" value="UniProtKB-UniRule"/>
</dbReference>
<keyword evidence="1" id="KW-0694">RNA-binding</keyword>
<organism evidence="3 4">
    <name type="scientific">Populus tomentosa</name>
    <name type="common">Chinese white poplar</name>
    <dbReference type="NCBI Taxonomy" id="118781"/>
    <lineage>
        <taxon>Eukaryota</taxon>
        <taxon>Viridiplantae</taxon>
        <taxon>Streptophyta</taxon>
        <taxon>Embryophyta</taxon>
        <taxon>Tracheophyta</taxon>
        <taxon>Spermatophyta</taxon>
        <taxon>Magnoliopsida</taxon>
        <taxon>eudicotyledons</taxon>
        <taxon>Gunneridae</taxon>
        <taxon>Pentapetalae</taxon>
        <taxon>rosids</taxon>
        <taxon>fabids</taxon>
        <taxon>Malpighiales</taxon>
        <taxon>Salicaceae</taxon>
        <taxon>Saliceae</taxon>
        <taxon>Populus</taxon>
    </lineage>
</organism>
<gene>
    <name evidence="3" type="ORF">POTOM_018202</name>
</gene>
<feature type="compositionally biased region" description="Basic and acidic residues" evidence="2">
    <location>
        <begin position="323"/>
        <end position="333"/>
    </location>
</feature>
<feature type="region of interest" description="Disordered" evidence="2">
    <location>
        <begin position="436"/>
        <end position="495"/>
    </location>
</feature>
<dbReference type="GO" id="GO:0061157">
    <property type="term" value="P:mRNA destabilization"/>
    <property type="evidence" value="ECO:0007669"/>
    <property type="project" value="TreeGrafter"/>
</dbReference>
<evidence type="ECO:0000313" key="3">
    <source>
        <dbReference type="EMBL" id="KAG6778343.1"/>
    </source>
</evidence>
<dbReference type="PANTHER" id="PTHR12357">
    <property type="entry name" value="YTH YT521-B HOMOLOGY DOMAIN-CONTAINING"/>
    <property type="match status" value="1"/>
</dbReference>
<evidence type="ECO:0000313" key="4">
    <source>
        <dbReference type="Proteomes" id="UP000886885"/>
    </source>
</evidence>
<dbReference type="GO" id="GO:1990247">
    <property type="term" value="F:N6-methyladenosine-containing RNA reader activity"/>
    <property type="evidence" value="ECO:0007669"/>
    <property type="project" value="UniProtKB-UniRule"/>
</dbReference>
<dbReference type="GO" id="GO:0005737">
    <property type="term" value="C:cytoplasm"/>
    <property type="evidence" value="ECO:0007669"/>
    <property type="project" value="TreeGrafter"/>
</dbReference>
<protein>
    <recommendedName>
        <fullName evidence="1">YTH domain-containing family protein</fullName>
    </recommendedName>
</protein>
<feature type="compositionally biased region" description="Basic and acidic residues" evidence="2">
    <location>
        <begin position="440"/>
        <end position="453"/>
    </location>
</feature>
<keyword evidence="4" id="KW-1185">Reference proteome</keyword>
<reference evidence="3" key="1">
    <citation type="journal article" date="2020" name="bioRxiv">
        <title>Hybrid origin of Populus tomentosa Carr. identified through genome sequencing and phylogenomic analysis.</title>
        <authorList>
            <person name="An X."/>
            <person name="Gao K."/>
            <person name="Chen Z."/>
            <person name="Li J."/>
            <person name="Yang X."/>
            <person name="Yang X."/>
            <person name="Zhou J."/>
            <person name="Guo T."/>
            <person name="Zhao T."/>
            <person name="Huang S."/>
            <person name="Miao D."/>
            <person name="Khan W.U."/>
            <person name="Rao P."/>
            <person name="Ye M."/>
            <person name="Lei B."/>
            <person name="Liao W."/>
            <person name="Wang J."/>
            <person name="Ji L."/>
            <person name="Li Y."/>
            <person name="Guo B."/>
            <person name="Mustafa N.S."/>
            <person name="Li S."/>
            <person name="Yun Q."/>
            <person name="Keller S.R."/>
            <person name="Mao J."/>
            <person name="Zhang R."/>
            <person name="Strauss S.H."/>
        </authorList>
    </citation>
    <scope>NUCLEOTIDE SEQUENCE</scope>
    <source>
        <strain evidence="3">GM15</strain>
        <tissue evidence="3">Leaf</tissue>
    </source>
</reference>
<sequence>MATETKLEKRLEPNPVVAKPVDSNVVSGKDGIPSDSTPTILSSGSGASDTKVNGSAASTTKKEGDQEPHAAFVPPTSSYNYQYPGFQLNEVVYLVLFQSTNLMGSPGVWSMSISRLGFGASSGGLYATVAYSKGLVSKSHLLRFLVVTVGMQSDNGSMVYYWPSYPYTSGTVVGVEGQSVPQQPYFSSSGYLQHPVSYGLETMPCYSWDSTYVGDVSNGNAGFENGKSGSGSTAFAKSSGFNSVKSNSNVGSKFAKSMYTQPARPMTKVSPLGSDFSAGLYKGYQPMGKFPPFTGQKQGPFPHSGPLNYRQNVRMWNGNYRNKPRDRFNRNGDFENQTELTRGPRASNKNAPVDSSVKNNAPLDSSIGLEKGLEMLNIFKSYCAKTSMLDDFNFYENREKSLNTKKSNKPATLRMEIFENSDFPCRNLVTLFHPSAQKHTAAEEKISEDDSRTKKTTNPSTLINLTKDLSLNGHNQKSNSVKKPIGNSASLVPSP</sequence>
<evidence type="ECO:0000256" key="2">
    <source>
        <dbReference type="SAM" id="MobiDB-lite"/>
    </source>
</evidence>
<dbReference type="AlphaFoldDB" id="A0A8X7ZWB5"/>
<name>A0A8X7ZWB5_POPTO</name>
<evidence type="ECO:0000256" key="1">
    <source>
        <dbReference type="RuleBase" id="RU369095"/>
    </source>
</evidence>
<dbReference type="Proteomes" id="UP000886885">
    <property type="component" value="Chromosome 4D"/>
</dbReference>
<feature type="compositionally biased region" description="Polar residues" evidence="2">
    <location>
        <begin position="34"/>
        <end position="59"/>
    </location>
</feature>